<keyword evidence="2" id="KW-1185">Reference proteome</keyword>
<dbReference type="AlphaFoldDB" id="A0AA88CUR3"/>
<protein>
    <submittedName>
        <fullName evidence="1">Uncharacterized protein</fullName>
    </submittedName>
</protein>
<evidence type="ECO:0000313" key="2">
    <source>
        <dbReference type="Proteomes" id="UP001187192"/>
    </source>
</evidence>
<dbReference type="EMBL" id="BTGU01002225">
    <property type="protein sequence ID" value="GMN35633.1"/>
    <property type="molecule type" value="Genomic_DNA"/>
</dbReference>
<sequence>MPLTELMKELQAFENIFKGSGSKAEANVAEPSLFAPNPKRKKERGRTRGTSLRRMHLLLRSLPRLRSGRWIPKRLSVFTVGRNDISRRIAETI</sequence>
<accession>A0AA88CUR3</accession>
<comment type="caution">
    <text evidence="1">The sequence shown here is derived from an EMBL/GenBank/DDBJ whole genome shotgun (WGS) entry which is preliminary data.</text>
</comment>
<dbReference type="Proteomes" id="UP001187192">
    <property type="component" value="Unassembled WGS sequence"/>
</dbReference>
<gene>
    <name evidence="1" type="ORF">TIFTF001_042257</name>
</gene>
<evidence type="ECO:0000313" key="1">
    <source>
        <dbReference type="EMBL" id="GMN35633.1"/>
    </source>
</evidence>
<name>A0AA88CUR3_FICCA</name>
<reference evidence="1" key="1">
    <citation type="submission" date="2023-07" db="EMBL/GenBank/DDBJ databases">
        <title>draft genome sequence of fig (Ficus carica).</title>
        <authorList>
            <person name="Takahashi T."/>
            <person name="Nishimura K."/>
        </authorList>
    </citation>
    <scope>NUCLEOTIDE SEQUENCE</scope>
</reference>
<organism evidence="1 2">
    <name type="scientific">Ficus carica</name>
    <name type="common">Common fig</name>
    <dbReference type="NCBI Taxonomy" id="3494"/>
    <lineage>
        <taxon>Eukaryota</taxon>
        <taxon>Viridiplantae</taxon>
        <taxon>Streptophyta</taxon>
        <taxon>Embryophyta</taxon>
        <taxon>Tracheophyta</taxon>
        <taxon>Spermatophyta</taxon>
        <taxon>Magnoliopsida</taxon>
        <taxon>eudicotyledons</taxon>
        <taxon>Gunneridae</taxon>
        <taxon>Pentapetalae</taxon>
        <taxon>rosids</taxon>
        <taxon>fabids</taxon>
        <taxon>Rosales</taxon>
        <taxon>Moraceae</taxon>
        <taxon>Ficeae</taxon>
        <taxon>Ficus</taxon>
    </lineage>
</organism>
<proteinExistence type="predicted"/>